<gene>
    <name evidence="13" type="ORF">FSP39_018629</name>
</gene>
<keyword evidence="4" id="KW-0328">Glycosyltransferase</keyword>
<evidence type="ECO:0000259" key="11">
    <source>
        <dbReference type="Pfam" id="PF02709"/>
    </source>
</evidence>
<dbReference type="Pfam" id="PF13733">
    <property type="entry name" value="Glyco_transf_7N"/>
    <property type="match status" value="1"/>
</dbReference>
<evidence type="ECO:0000256" key="7">
    <source>
        <dbReference type="ARBA" id="ARBA00022968"/>
    </source>
</evidence>
<keyword evidence="7" id="KW-0735">Signal-anchor</keyword>
<organism evidence="13 14">
    <name type="scientific">Pinctada imbricata</name>
    <name type="common">Atlantic pearl-oyster</name>
    <name type="synonym">Pinctada martensii</name>
    <dbReference type="NCBI Taxonomy" id="66713"/>
    <lineage>
        <taxon>Eukaryota</taxon>
        <taxon>Metazoa</taxon>
        <taxon>Spiralia</taxon>
        <taxon>Lophotrochozoa</taxon>
        <taxon>Mollusca</taxon>
        <taxon>Bivalvia</taxon>
        <taxon>Autobranchia</taxon>
        <taxon>Pteriomorphia</taxon>
        <taxon>Pterioida</taxon>
        <taxon>Pterioidea</taxon>
        <taxon>Pteriidae</taxon>
        <taxon>Pinctada</taxon>
    </lineage>
</organism>
<comment type="caution">
    <text evidence="13">The sequence shown here is derived from an EMBL/GenBank/DDBJ whole genome shotgun (WGS) entry which is preliminary data.</text>
</comment>
<dbReference type="InterPro" id="IPR027995">
    <property type="entry name" value="Galactosyl_T_N"/>
</dbReference>
<dbReference type="GO" id="GO:0008378">
    <property type="term" value="F:galactosyltransferase activity"/>
    <property type="evidence" value="ECO:0007669"/>
    <property type="project" value="TreeGrafter"/>
</dbReference>
<dbReference type="CDD" id="cd00899">
    <property type="entry name" value="b4GalT"/>
    <property type="match status" value="1"/>
</dbReference>
<evidence type="ECO:0000256" key="3">
    <source>
        <dbReference type="ARBA" id="ARBA00005735"/>
    </source>
</evidence>
<keyword evidence="10" id="KW-0325">Glycoprotein</keyword>
<protein>
    <submittedName>
        <fullName evidence="13">Uncharacterized protein</fullName>
    </submittedName>
</protein>
<dbReference type="GO" id="GO:0016020">
    <property type="term" value="C:membrane"/>
    <property type="evidence" value="ECO:0007669"/>
    <property type="project" value="UniProtKB-SubCell"/>
</dbReference>
<proteinExistence type="inferred from homology"/>
<dbReference type="GO" id="GO:0006688">
    <property type="term" value="P:glycosphingolipid biosynthetic process"/>
    <property type="evidence" value="ECO:0007669"/>
    <property type="project" value="TreeGrafter"/>
</dbReference>
<evidence type="ECO:0000256" key="5">
    <source>
        <dbReference type="ARBA" id="ARBA00022679"/>
    </source>
</evidence>
<accession>A0AA88YFN7</accession>
<evidence type="ECO:0000313" key="14">
    <source>
        <dbReference type="Proteomes" id="UP001186944"/>
    </source>
</evidence>
<dbReference type="Gene3D" id="3.90.550.10">
    <property type="entry name" value="Spore Coat Polysaccharide Biosynthesis Protein SpsA, Chain A"/>
    <property type="match status" value="1"/>
</dbReference>
<keyword evidence="9" id="KW-0472">Membrane</keyword>
<evidence type="ECO:0000256" key="1">
    <source>
        <dbReference type="ARBA" id="ARBA00004606"/>
    </source>
</evidence>
<dbReference type="SUPFAM" id="SSF53448">
    <property type="entry name" value="Nucleotide-diphospho-sugar transferases"/>
    <property type="match status" value="1"/>
</dbReference>
<dbReference type="Pfam" id="PF02709">
    <property type="entry name" value="Glyco_transf_7C"/>
    <property type="match status" value="1"/>
</dbReference>
<name>A0AA88YFN7_PINIB</name>
<comment type="subcellular location">
    <subcellularLocation>
        <location evidence="1">Membrane</location>
        <topology evidence="1">Single-pass type II membrane protein</topology>
    </subcellularLocation>
</comment>
<dbReference type="InterPro" id="IPR027791">
    <property type="entry name" value="Galactosyl_T_C"/>
</dbReference>
<reference evidence="13" key="1">
    <citation type="submission" date="2019-08" db="EMBL/GenBank/DDBJ databases">
        <title>The improved chromosome-level genome for the pearl oyster Pinctada fucata martensii using PacBio sequencing and Hi-C.</title>
        <authorList>
            <person name="Zheng Z."/>
        </authorList>
    </citation>
    <scope>NUCLEOTIDE SEQUENCE</scope>
    <source>
        <strain evidence="13">ZZ-2019</strain>
        <tissue evidence="13">Adductor muscle</tissue>
    </source>
</reference>
<keyword evidence="14" id="KW-1185">Reference proteome</keyword>
<evidence type="ECO:0000313" key="13">
    <source>
        <dbReference type="EMBL" id="KAK3098343.1"/>
    </source>
</evidence>
<comment type="pathway">
    <text evidence="2">Protein modification; protein glycosylation.</text>
</comment>
<feature type="non-terminal residue" evidence="13">
    <location>
        <position position="1"/>
    </location>
</feature>
<sequence length="264" mass="30920">GPLATYQDSPSYEQLEKTYPNVLPGGRFSPSECVPRHRTAIVIPYRNRDQHLRTFLYNIHPFLQRQQLDYGIYVVDQAEGSRFNRALLMNIGFAEAMKINNYTCFVFHDVDLIPENDANIYGCYGQPRHMSAAVDKFQYRLPYNSIFGGVSAISRKEFEKVNGFSNVFFGWGGEDDDMWNRLGHHGYKVVRYPMKIARYRMITHGRDKANEPNGQRMKLLREGKRRFKTDGLNSLKYKVLKLEFNKLYTRIYVEVNEKEIMKVC</sequence>
<dbReference type="Proteomes" id="UP001186944">
    <property type="component" value="Unassembled WGS sequence"/>
</dbReference>
<keyword evidence="8" id="KW-1133">Transmembrane helix</keyword>
<evidence type="ECO:0000259" key="12">
    <source>
        <dbReference type="Pfam" id="PF13733"/>
    </source>
</evidence>
<evidence type="ECO:0000256" key="6">
    <source>
        <dbReference type="ARBA" id="ARBA00022692"/>
    </source>
</evidence>
<evidence type="ECO:0000256" key="2">
    <source>
        <dbReference type="ARBA" id="ARBA00004922"/>
    </source>
</evidence>
<dbReference type="GO" id="GO:0005794">
    <property type="term" value="C:Golgi apparatus"/>
    <property type="evidence" value="ECO:0007669"/>
    <property type="project" value="TreeGrafter"/>
</dbReference>
<dbReference type="GO" id="GO:0033842">
    <property type="term" value="F:N-acetyl-beta-glucosaminyl-derivative 4-beta-N-acetylgalactosaminyltransferase activity"/>
    <property type="evidence" value="ECO:0007669"/>
    <property type="project" value="TreeGrafter"/>
</dbReference>
<dbReference type="PRINTS" id="PR02050">
    <property type="entry name" value="B14GALTRFASE"/>
</dbReference>
<dbReference type="EMBL" id="VSWD01000007">
    <property type="protein sequence ID" value="KAK3098343.1"/>
    <property type="molecule type" value="Genomic_DNA"/>
</dbReference>
<evidence type="ECO:0000256" key="4">
    <source>
        <dbReference type="ARBA" id="ARBA00022676"/>
    </source>
</evidence>
<feature type="domain" description="Galactosyltransferase N-terminal" evidence="12">
    <location>
        <begin position="7"/>
        <end position="123"/>
    </location>
</feature>
<evidence type="ECO:0000256" key="10">
    <source>
        <dbReference type="ARBA" id="ARBA00023180"/>
    </source>
</evidence>
<dbReference type="PANTHER" id="PTHR19300">
    <property type="entry name" value="BETA-1,4-GALACTOSYLTRANSFERASE"/>
    <property type="match status" value="1"/>
</dbReference>
<keyword evidence="6" id="KW-0812">Transmembrane</keyword>
<keyword evidence="5" id="KW-0808">Transferase</keyword>
<dbReference type="InterPro" id="IPR029044">
    <property type="entry name" value="Nucleotide-diphossugar_trans"/>
</dbReference>
<dbReference type="PANTHER" id="PTHR19300:SF57">
    <property type="entry name" value="BETA-1,4-N-ACETYLGALACTOSAMINYLTRANSFERASE"/>
    <property type="match status" value="1"/>
</dbReference>
<feature type="domain" description="Galactosyltransferase C-terminal" evidence="11">
    <location>
        <begin position="128"/>
        <end position="204"/>
    </location>
</feature>
<dbReference type="AlphaFoldDB" id="A0AA88YFN7"/>
<evidence type="ECO:0000256" key="9">
    <source>
        <dbReference type="ARBA" id="ARBA00023136"/>
    </source>
</evidence>
<dbReference type="InterPro" id="IPR003859">
    <property type="entry name" value="Galactosyl_T"/>
</dbReference>
<evidence type="ECO:0000256" key="8">
    <source>
        <dbReference type="ARBA" id="ARBA00022989"/>
    </source>
</evidence>
<dbReference type="GO" id="GO:0005975">
    <property type="term" value="P:carbohydrate metabolic process"/>
    <property type="evidence" value="ECO:0007669"/>
    <property type="project" value="InterPro"/>
</dbReference>
<comment type="similarity">
    <text evidence="3">Belongs to the glycosyltransferase 7 family.</text>
</comment>